<feature type="non-terminal residue" evidence="3">
    <location>
        <position position="137"/>
    </location>
</feature>
<dbReference type="Proteomes" id="UP000694865">
    <property type="component" value="Unplaced"/>
</dbReference>
<gene>
    <name evidence="3" type="primary">LOC102809186</name>
</gene>
<accession>A0ABM0MNT2</accession>
<protein>
    <submittedName>
        <fullName evidence="3">Coiled-coil and C2 domain-containing protein 1B-like</fullName>
    </submittedName>
</protein>
<evidence type="ECO:0000256" key="1">
    <source>
        <dbReference type="SAM" id="MobiDB-lite"/>
    </source>
</evidence>
<reference evidence="3" key="1">
    <citation type="submission" date="2025-08" db="UniProtKB">
        <authorList>
            <consortium name="RefSeq"/>
        </authorList>
    </citation>
    <scope>IDENTIFICATION</scope>
    <source>
        <tissue evidence="3">Testes</tissue>
    </source>
</reference>
<dbReference type="PANTHER" id="PTHR13076:SF9">
    <property type="entry name" value="COILED-COIL AND C2 DOMAIN-CONTAINING PROTEIN 1-LIKE"/>
    <property type="match status" value="1"/>
</dbReference>
<dbReference type="PANTHER" id="PTHR13076">
    <property type="entry name" value="COILED-COIL AND C2 DOMAIN-CONTAINING PROTEIN 1-LIKE"/>
    <property type="match status" value="1"/>
</dbReference>
<dbReference type="GeneID" id="102809186"/>
<dbReference type="InterPro" id="IPR039725">
    <property type="entry name" value="CC2D1A/B"/>
</dbReference>
<proteinExistence type="predicted"/>
<feature type="compositionally biased region" description="Polar residues" evidence="1">
    <location>
        <begin position="125"/>
        <end position="137"/>
    </location>
</feature>
<evidence type="ECO:0000313" key="2">
    <source>
        <dbReference type="Proteomes" id="UP000694865"/>
    </source>
</evidence>
<dbReference type="RefSeq" id="XP_006821673.1">
    <property type="nucleotide sequence ID" value="XM_006821610.1"/>
</dbReference>
<name>A0ABM0MNT2_SACKO</name>
<sequence>MFSRKKDDGRDAKGKAKQLGLLDVPDPDAFMNMNMYGDDDDDDDLEAELAALQSGETIPEAKPTKKPLPMAEIERMAAESMKDTDEYVDDEDLEEDAELLAELQELAGDEEEEEEMVKPVPSPKPQVNSKILITTSI</sequence>
<organism evidence="2 3">
    <name type="scientific">Saccoglossus kowalevskii</name>
    <name type="common">Acorn worm</name>
    <dbReference type="NCBI Taxonomy" id="10224"/>
    <lineage>
        <taxon>Eukaryota</taxon>
        <taxon>Metazoa</taxon>
        <taxon>Hemichordata</taxon>
        <taxon>Enteropneusta</taxon>
        <taxon>Harrimaniidae</taxon>
        <taxon>Saccoglossus</taxon>
    </lineage>
</organism>
<evidence type="ECO:0000313" key="3">
    <source>
        <dbReference type="RefSeq" id="XP_006821673.1"/>
    </source>
</evidence>
<feature type="region of interest" description="Disordered" evidence="1">
    <location>
        <begin position="108"/>
        <end position="137"/>
    </location>
</feature>
<keyword evidence="2" id="KW-1185">Reference proteome</keyword>